<reference evidence="7 8" key="1">
    <citation type="submission" date="2016-11" db="EMBL/GenBank/DDBJ databases">
        <title>Trade-off between light-utilization and light-protection in marine flavobacteria.</title>
        <authorList>
            <person name="Kumagai Y."/>
        </authorList>
    </citation>
    <scope>NUCLEOTIDE SEQUENCE [LARGE SCALE GENOMIC DNA]</scope>
    <source>
        <strain evidence="7 8">NBRC 107125</strain>
    </source>
</reference>
<accession>A0A1X9NGH7</accession>
<feature type="domain" description="Sodium/calcium exchanger membrane region" evidence="6">
    <location>
        <begin position="4"/>
        <end position="145"/>
    </location>
</feature>
<dbReference type="EMBL" id="CP019343">
    <property type="protein sequence ID" value="ARN76281.1"/>
    <property type="molecule type" value="Genomic_DNA"/>
</dbReference>
<dbReference type="Gene3D" id="1.20.1420.30">
    <property type="entry name" value="NCX, central ion-binding region"/>
    <property type="match status" value="1"/>
</dbReference>
<keyword evidence="8" id="KW-1185">Reference proteome</keyword>
<dbReference type="KEGG" id="osg:BST96_03025"/>
<feature type="transmembrane region" description="Helical" evidence="5">
    <location>
        <begin position="274"/>
        <end position="291"/>
    </location>
</feature>
<gene>
    <name evidence="7" type="ORF">BST96_03025</name>
</gene>
<sequence>MLLAMAAIIVGFIVLLWSADRFVLGASVMAKVFNVSPLIIGILIVGFGTSAPEMLVSAIAALEGNSGISIGNAIGSNIINVGLVLAITALFYPLQIKSRLVKREMPILLLAMAVAAALLYDLHLSFMDGAILIAGMVGMLLFTLWDVRQNSEGDALTAEWEEEMPEDSGLGFAVTWLLVGLGLLLASSKLLVWGAVEIATIMGIDDLIIGLTIVAIGTSLPELAATIAAARRSEDDIAVGNIVGSNIFNIVGVMALPGLLNPSAVAPEVMSRDFPMMVVMTVVLLIFAWNFRASREVGVISRFKGVCLLALYIAHSVMLYQAVAG</sequence>
<comment type="subcellular location">
    <subcellularLocation>
        <location evidence="1">Membrane</location>
        <topology evidence="1">Multi-pass membrane protein</topology>
    </subcellularLocation>
</comment>
<dbReference type="NCBIfam" id="TIGR00367">
    <property type="entry name" value="calcium/sodium antiporter"/>
    <property type="match status" value="1"/>
</dbReference>
<feature type="domain" description="Sodium/calcium exchanger membrane region" evidence="6">
    <location>
        <begin position="173"/>
        <end position="319"/>
    </location>
</feature>
<evidence type="ECO:0000256" key="5">
    <source>
        <dbReference type="SAM" id="Phobius"/>
    </source>
</evidence>
<feature type="transmembrane region" description="Helical" evidence="5">
    <location>
        <begin position="303"/>
        <end position="323"/>
    </location>
</feature>
<feature type="transmembrane region" description="Helical" evidence="5">
    <location>
        <begin position="168"/>
        <end position="187"/>
    </location>
</feature>
<feature type="transmembrane region" description="Helical" evidence="5">
    <location>
        <begin position="237"/>
        <end position="259"/>
    </location>
</feature>
<dbReference type="AlphaFoldDB" id="A0A1X9NGH7"/>
<evidence type="ECO:0000256" key="4">
    <source>
        <dbReference type="ARBA" id="ARBA00023136"/>
    </source>
</evidence>
<keyword evidence="4 5" id="KW-0472">Membrane</keyword>
<protein>
    <submittedName>
        <fullName evidence="7">Calcium/sodium antiporter</fullName>
    </submittedName>
</protein>
<name>A0A1X9NGH7_9GAMM</name>
<dbReference type="STRING" id="716816.BST96_03025"/>
<evidence type="ECO:0000256" key="1">
    <source>
        <dbReference type="ARBA" id="ARBA00004141"/>
    </source>
</evidence>
<dbReference type="PANTHER" id="PTHR10846">
    <property type="entry name" value="SODIUM/POTASSIUM/CALCIUM EXCHANGER"/>
    <property type="match status" value="1"/>
</dbReference>
<dbReference type="Pfam" id="PF01699">
    <property type="entry name" value="Na_Ca_ex"/>
    <property type="match status" value="2"/>
</dbReference>
<dbReference type="GO" id="GO:0005262">
    <property type="term" value="F:calcium channel activity"/>
    <property type="evidence" value="ECO:0007669"/>
    <property type="project" value="TreeGrafter"/>
</dbReference>
<dbReference type="PANTHER" id="PTHR10846:SF8">
    <property type="entry name" value="INNER MEMBRANE PROTEIN YRBG"/>
    <property type="match status" value="1"/>
</dbReference>
<keyword evidence="3 5" id="KW-1133">Transmembrane helix</keyword>
<feature type="transmembrane region" description="Helical" evidence="5">
    <location>
        <begin position="129"/>
        <end position="147"/>
    </location>
</feature>
<keyword evidence="2 5" id="KW-0812">Transmembrane</keyword>
<dbReference type="InterPro" id="IPR004481">
    <property type="entry name" value="K/Na/Ca-exchanger"/>
</dbReference>
<organism evidence="7 8">
    <name type="scientific">Oceanicoccus sagamiensis</name>
    <dbReference type="NCBI Taxonomy" id="716816"/>
    <lineage>
        <taxon>Bacteria</taxon>
        <taxon>Pseudomonadati</taxon>
        <taxon>Pseudomonadota</taxon>
        <taxon>Gammaproteobacteria</taxon>
        <taxon>Cellvibrionales</taxon>
        <taxon>Spongiibacteraceae</taxon>
        <taxon>Oceanicoccus</taxon>
    </lineage>
</organism>
<dbReference type="GO" id="GO:0005886">
    <property type="term" value="C:plasma membrane"/>
    <property type="evidence" value="ECO:0007669"/>
    <property type="project" value="TreeGrafter"/>
</dbReference>
<dbReference type="GO" id="GO:0006874">
    <property type="term" value="P:intracellular calcium ion homeostasis"/>
    <property type="evidence" value="ECO:0007669"/>
    <property type="project" value="TreeGrafter"/>
</dbReference>
<evidence type="ECO:0000313" key="7">
    <source>
        <dbReference type="EMBL" id="ARN76281.1"/>
    </source>
</evidence>
<dbReference type="Proteomes" id="UP000193450">
    <property type="component" value="Chromosome"/>
</dbReference>
<evidence type="ECO:0000256" key="3">
    <source>
        <dbReference type="ARBA" id="ARBA00022989"/>
    </source>
</evidence>
<evidence type="ECO:0000313" key="8">
    <source>
        <dbReference type="Proteomes" id="UP000193450"/>
    </source>
</evidence>
<dbReference type="InterPro" id="IPR044880">
    <property type="entry name" value="NCX_ion-bd_dom_sf"/>
</dbReference>
<feature type="transmembrane region" description="Helical" evidence="5">
    <location>
        <begin position="38"/>
        <end position="62"/>
    </location>
</feature>
<proteinExistence type="predicted"/>
<evidence type="ECO:0000259" key="6">
    <source>
        <dbReference type="Pfam" id="PF01699"/>
    </source>
</evidence>
<feature type="transmembrane region" description="Helical" evidence="5">
    <location>
        <begin position="6"/>
        <end position="26"/>
    </location>
</feature>
<feature type="transmembrane region" description="Helical" evidence="5">
    <location>
        <begin position="106"/>
        <end position="123"/>
    </location>
</feature>
<feature type="transmembrane region" description="Helical" evidence="5">
    <location>
        <begin position="74"/>
        <end position="94"/>
    </location>
</feature>
<evidence type="ECO:0000256" key="2">
    <source>
        <dbReference type="ARBA" id="ARBA00022692"/>
    </source>
</evidence>
<feature type="transmembrane region" description="Helical" evidence="5">
    <location>
        <begin position="207"/>
        <end position="230"/>
    </location>
</feature>
<dbReference type="GO" id="GO:0008273">
    <property type="term" value="F:calcium, potassium:sodium antiporter activity"/>
    <property type="evidence" value="ECO:0007669"/>
    <property type="project" value="TreeGrafter"/>
</dbReference>
<dbReference type="InterPro" id="IPR004837">
    <property type="entry name" value="NaCa_Exmemb"/>
</dbReference>